<evidence type="ECO:0000256" key="2">
    <source>
        <dbReference type="SAM" id="MobiDB-lite"/>
    </source>
</evidence>
<comment type="caution">
    <text evidence="4">The sequence shown here is derived from an EMBL/GenBank/DDBJ whole genome shotgun (WGS) entry which is preliminary data.</text>
</comment>
<reference evidence="4 5" key="1">
    <citation type="submission" date="2019-08" db="EMBL/GenBank/DDBJ databases">
        <title>The genome of the soybean aphid Biotype 1, its phylome, world population structure and adaptation to the North American continent.</title>
        <authorList>
            <person name="Giordano R."/>
            <person name="Donthu R.K."/>
            <person name="Hernandez A.G."/>
            <person name="Wright C.L."/>
            <person name="Zimin A.V."/>
        </authorList>
    </citation>
    <scope>NUCLEOTIDE SEQUENCE [LARGE SCALE GENOMIC DNA]</scope>
    <source>
        <tissue evidence="4">Whole aphids</tissue>
    </source>
</reference>
<evidence type="ECO:0000259" key="3">
    <source>
        <dbReference type="PROSITE" id="PS50157"/>
    </source>
</evidence>
<keyword evidence="1" id="KW-0863">Zinc-finger</keyword>
<feature type="compositionally biased region" description="Polar residues" evidence="2">
    <location>
        <begin position="331"/>
        <end position="340"/>
    </location>
</feature>
<dbReference type="Gene3D" id="3.30.160.60">
    <property type="entry name" value="Classic Zinc Finger"/>
    <property type="match status" value="1"/>
</dbReference>
<proteinExistence type="predicted"/>
<dbReference type="GO" id="GO:0008270">
    <property type="term" value="F:zinc ion binding"/>
    <property type="evidence" value="ECO:0007669"/>
    <property type="project" value="UniProtKB-KW"/>
</dbReference>
<organism evidence="4 5">
    <name type="scientific">Aphis glycines</name>
    <name type="common">Soybean aphid</name>
    <dbReference type="NCBI Taxonomy" id="307491"/>
    <lineage>
        <taxon>Eukaryota</taxon>
        <taxon>Metazoa</taxon>
        <taxon>Ecdysozoa</taxon>
        <taxon>Arthropoda</taxon>
        <taxon>Hexapoda</taxon>
        <taxon>Insecta</taxon>
        <taxon>Pterygota</taxon>
        <taxon>Neoptera</taxon>
        <taxon>Paraneoptera</taxon>
        <taxon>Hemiptera</taxon>
        <taxon>Sternorrhyncha</taxon>
        <taxon>Aphidomorpha</taxon>
        <taxon>Aphidoidea</taxon>
        <taxon>Aphididae</taxon>
        <taxon>Aphidini</taxon>
        <taxon>Aphis</taxon>
        <taxon>Aphis</taxon>
    </lineage>
</organism>
<gene>
    <name evidence="4" type="ORF">AGLY_015405</name>
</gene>
<dbReference type="Proteomes" id="UP000475862">
    <property type="component" value="Unassembled WGS sequence"/>
</dbReference>
<evidence type="ECO:0000313" key="5">
    <source>
        <dbReference type="Proteomes" id="UP000475862"/>
    </source>
</evidence>
<evidence type="ECO:0000256" key="1">
    <source>
        <dbReference type="PROSITE-ProRule" id="PRU00042"/>
    </source>
</evidence>
<name>A0A6G0T0I4_APHGL</name>
<feature type="compositionally biased region" description="Acidic residues" evidence="2">
    <location>
        <begin position="355"/>
        <end position="364"/>
    </location>
</feature>
<keyword evidence="1" id="KW-0479">Metal-binding</keyword>
<dbReference type="PROSITE" id="PS00028">
    <property type="entry name" value="ZINC_FINGER_C2H2_1"/>
    <property type="match status" value="2"/>
</dbReference>
<accession>A0A6G0T0I4</accession>
<sequence>MIKMDKKDTTDLCFICEEELVGNGLQFDFRRTHIGNELLTQKIAELIGDHFVVIVNNNDRMCKDCVALLNNIDEMETELTIVKNALLLGIKNKYGLSVDADDKIEPIMVEDGVLKADRSNSSELEQVKESNQFLNMQHQKVPTPPKVFMPRQVPWPQQILRPQLPQQILRPQLAPRLAQSLQRGLRPQLPGKRLRVMLPRKAEKKKQVYNLQTKRQLFQNDVLTHSNKIDAVKCDTQNTSGIFPVSQPKQIFKCKICIKYFIKREVCLRHIQECHNKPAPKQVFKCKICVKYFIKREVCLRHIQEYHDEPASIVMETKPCKPALIKCTPQPKFQLNNQEPESPKSPRDDKKEVTEEKEDAAESQ</sequence>
<dbReference type="InterPro" id="IPR013087">
    <property type="entry name" value="Znf_C2H2_type"/>
</dbReference>
<dbReference type="SMART" id="SM00355">
    <property type="entry name" value="ZnF_C2H2"/>
    <property type="match status" value="2"/>
</dbReference>
<evidence type="ECO:0000313" key="4">
    <source>
        <dbReference type="EMBL" id="KAE9524160.1"/>
    </source>
</evidence>
<dbReference type="OrthoDB" id="8184392at2759"/>
<dbReference type="AlphaFoldDB" id="A0A6G0T0I4"/>
<feature type="compositionally biased region" description="Basic and acidic residues" evidence="2">
    <location>
        <begin position="341"/>
        <end position="354"/>
    </location>
</feature>
<feature type="domain" description="C2H2-type" evidence="3">
    <location>
        <begin position="252"/>
        <end position="280"/>
    </location>
</feature>
<keyword evidence="5" id="KW-1185">Reference proteome</keyword>
<dbReference type="EMBL" id="VYZN01000071">
    <property type="protein sequence ID" value="KAE9524160.1"/>
    <property type="molecule type" value="Genomic_DNA"/>
</dbReference>
<feature type="region of interest" description="Disordered" evidence="2">
    <location>
        <begin position="331"/>
        <end position="364"/>
    </location>
</feature>
<keyword evidence="1" id="KW-0862">Zinc</keyword>
<protein>
    <recommendedName>
        <fullName evidence="3">C2H2-type domain-containing protein</fullName>
    </recommendedName>
</protein>
<dbReference type="PROSITE" id="PS50157">
    <property type="entry name" value="ZINC_FINGER_C2H2_2"/>
    <property type="match status" value="1"/>
</dbReference>